<dbReference type="SUPFAM" id="SSF75217">
    <property type="entry name" value="alpha/beta knot"/>
    <property type="match status" value="1"/>
</dbReference>
<dbReference type="InterPro" id="IPR046886">
    <property type="entry name" value="RsmE_MTase_dom"/>
</dbReference>
<dbReference type="GO" id="GO:0070042">
    <property type="term" value="F:rRNA (uridine-N3-)-methyltransferase activity"/>
    <property type="evidence" value="ECO:0007669"/>
    <property type="project" value="TreeGrafter"/>
</dbReference>
<sequence length="231" mass="25639">MNLFFAQPLHTGTIQLDTEESHHLVKVLRLQTGEPVLLTDGRGLLAKGVVLDTHPKKTTIEVTELNTQPNHHPQIHLFTSPTRTTDRTEWLIEKATELGVTSLNFVQCQRTARSKFNIDRYHRISQAACKQSLNPYFPHITYYSTFQEAIAHARGLKALATCAHTHKTPITAWSPDAEVVSLYIGPEGDFTPAEISAALHSGASIISLGSLRLRTETAAIAALSFLRLRNL</sequence>
<dbReference type="Proteomes" id="UP000253517">
    <property type="component" value="Unassembled WGS sequence"/>
</dbReference>
<dbReference type="Pfam" id="PF20260">
    <property type="entry name" value="PUA_4"/>
    <property type="match status" value="1"/>
</dbReference>
<dbReference type="InterPro" id="IPR029026">
    <property type="entry name" value="tRNA_m1G_MTases_N"/>
</dbReference>
<comment type="subcellular location">
    <subcellularLocation>
        <location evidence="1 10">Cytoplasm</location>
    </subcellularLocation>
</comment>
<dbReference type="EC" id="2.1.1.193" evidence="10"/>
<evidence type="ECO:0000256" key="5">
    <source>
        <dbReference type="ARBA" id="ARBA00022603"/>
    </source>
</evidence>
<evidence type="ECO:0000259" key="11">
    <source>
        <dbReference type="Pfam" id="PF04452"/>
    </source>
</evidence>
<keyword evidence="4 10" id="KW-0698">rRNA processing</keyword>
<dbReference type="InterPro" id="IPR046887">
    <property type="entry name" value="RsmE_PUA-like"/>
</dbReference>
<keyword evidence="6 10" id="KW-0808">Transferase</keyword>
<comment type="caution">
    <text evidence="13">The sequence shown here is derived from an EMBL/GenBank/DDBJ whole genome shotgun (WGS) entry which is preliminary data.</text>
</comment>
<evidence type="ECO:0000256" key="8">
    <source>
        <dbReference type="ARBA" id="ARBA00025699"/>
    </source>
</evidence>
<evidence type="ECO:0000256" key="3">
    <source>
        <dbReference type="ARBA" id="ARBA00022490"/>
    </source>
</evidence>
<evidence type="ECO:0000256" key="2">
    <source>
        <dbReference type="ARBA" id="ARBA00005528"/>
    </source>
</evidence>
<dbReference type="GO" id="GO:0070475">
    <property type="term" value="P:rRNA base methylation"/>
    <property type="evidence" value="ECO:0007669"/>
    <property type="project" value="TreeGrafter"/>
</dbReference>
<dbReference type="GO" id="GO:0005737">
    <property type="term" value="C:cytoplasm"/>
    <property type="evidence" value="ECO:0007669"/>
    <property type="project" value="UniProtKB-SubCell"/>
</dbReference>
<dbReference type="NCBIfam" id="TIGR00046">
    <property type="entry name" value="RsmE family RNA methyltransferase"/>
    <property type="match status" value="1"/>
</dbReference>
<evidence type="ECO:0000256" key="4">
    <source>
        <dbReference type="ARBA" id="ARBA00022552"/>
    </source>
</evidence>
<dbReference type="EMBL" id="QPJS01000001">
    <property type="protein sequence ID" value="RCX05453.1"/>
    <property type="molecule type" value="Genomic_DNA"/>
</dbReference>
<dbReference type="PANTHER" id="PTHR30027">
    <property type="entry name" value="RIBOSOMAL RNA SMALL SUBUNIT METHYLTRANSFERASE E"/>
    <property type="match status" value="1"/>
</dbReference>
<dbReference type="InterPro" id="IPR029028">
    <property type="entry name" value="Alpha/beta_knot_MTases"/>
</dbReference>
<comment type="catalytic activity">
    <reaction evidence="9 10">
        <text>uridine(1498) in 16S rRNA + S-adenosyl-L-methionine = N(3)-methyluridine(1498) in 16S rRNA + S-adenosyl-L-homocysteine + H(+)</text>
        <dbReference type="Rhea" id="RHEA:42920"/>
        <dbReference type="Rhea" id="RHEA-COMP:10283"/>
        <dbReference type="Rhea" id="RHEA-COMP:10284"/>
        <dbReference type="ChEBI" id="CHEBI:15378"/>
        <dbReference type="ChEBI" id="CHEBI:57856"/>
        <dbReference type="ChEBI" id="CHEBI:59789"/>
        <dbReference type="ChEBI" id="CHEBI:65315"/>
        <dbReference type="ChEBI" id="CHEBI:74502"/>
        <dbReference type="EC" id="2.1.1.193"/>
    </reaction>
</comment>
<evidence type="ECO:0000256" key="10">
    <source>
        <dbReference type="PIRNR" id="PIRNR015601"/>
    </source>
</evidence>
<protein>
    <recommendedName>
        <fullName evidence="10">Ribosomal RNA small subunit methyltransferase E</fullName>
        <ecNumber evidence="10">2.1.1.193</ecNumber>
    </recommendedName>
</protein>
<dbReference type="Gene3D" id="2.40.240.20">
    <property type="entry name" value="Hypothetical PUA domain-like, domain 1"/>
    <property type="match status" value="1"/>
</dbReference>
<evidence type="ECO:0000256" key="1">
    <source>
        <dbReference type="ARBA" id="ARBA00004496"/>
    </source>
</evidence>
<keyword evidence="3 10" id="KW-0963">Cytoplasm</keyword>
<feature type="domain" description="Ribosomal RNA small subunit methyltransferase E methyltransferase" evidence="11">
    <location>
        <begin position="72"/>
        <end position="226"/>
    </location>
</feature>
<dbReference type="SUPFAM" id="SSF88697">
    <property type="entry name" value="PUA domain-like"/>
    <property type="match status" value="1"/>
</dbReference>
<organism evidence="13 14">
    <name type="scientific">Schleiferia thermophila</name>
    <dbReference type="NCBI Taxonomy" id="884107"/>
    <lineage>
        <taxon>Bacteria</taxon>
        <taxon>Pseudomonadati</taxon>
        <taxon>Bacteroidota</taxon>
        <taxon>Flavobacteriia</taxon>
        <taxon>Flavobacteriales</taxon>
        <taxon>Schleiferiaceae</taxon>
        <taxon>Schleiferia</taxon>
    </lineage>
</organism>
<comment type="similarity">
    <text evidence="2 10">Belongs to the RNA methyltransferase RsmE family.</text>
</comment>
<keyword evidence="7 10" id="KW-0949">S-adenosyl-L-methionine</keyword>
<dbReference type="InterPro" id="IPR006700">
    <property type="entry name" value="RsmE"/>
</dbReference>
<dbReference type="CDD" id="cd18084">
    <property type="entry name" value="RsmE-like"/>
    <property type="match status" value="1"/>
</dbReference>
<reference evidence="13 14" key="1">
    <citation type="submission" date="2018-07" db="EMBL/GenBank/DDBJ databases">
        <title>Genomic Encyclopedia of Type Strains, Phase IV (KMG-IV): sequencing the most valuable type-strain genomes for metagenomic binning, comparative biology and taxonomic classification.</title>
        <authorList>
            <person name="Goeker M."/>
        </authorList>
    </citation>
    <scope>NUCLEOTIDE SEQUENCE [LARGE SCALE GENOMIC DNA]</scope>
    <source>
        <strain evidence="13 14">DSM 21410</strain>
    </source>
</reference>
<evidence type="ECO:0000256" key="7">
    <source>
        <dbReference type="ARBA" id="ARBA00022691"/>
    </source>
</evidence>
<evidence type="ECO:0000256" key="6">
    <source>
        <dbReference type="ARBA" id="ARBA00022679"/>
    </source>
</evidence>
<accession>A0A369A8I3</accession>
<name>A0A369A8I3_9FLAO</name>
<keyword evidence="14" id="KW-1185">Reference proteome</keyword>
<dbReference type="PANTHER" id="PTHR30027:SF3">
    <property type="entry name" value="16S RRNA (URACIL(1498)-N(3))-METHYLTRANSFERASE"/>
    <property type="match status" value="1"/>
</dbReference>
<comment type="function">
    <text evidence="8 10">Specifically methylates the N3 position of the uracil ring of uridine 1498 (m3U1498) in 16S rRNA. Acts on the fully assembled 30S ribosomal subunit.</text>
</comment>
<dbReference type="Gene3D" id="3.40.1280.10">
    <property type="match status" value="1"/>
</dbReference>
<gene>
    <name evidence="13" type="ORF">DES35_101738</name>
</gene>
<dbReference type="Pfam" id="PF04452">
    <property type="entry name" value="Methyltrans_RNA"/>
    <property type="match status" value="1"/>
</dbReference>
<evidence type="ECO:0000256" key="9">
    <source>
        <dbReference type="ARBA" id="ARBA00047944"/>
    </source>
</evidence>
<dbReference type="InterPro" id="IPR015947">
    <property type="entry name" value="PUA-like_sf"/>
</dbReference>
<evidence type="ECO:0000313" key="14">
    <source>
        <dbReference type="Proteomes" id="UP000253517"/>
    </source>
</evidence>
<dbReference type="PIRSF" id="PIRSF015601">
    <property type="entry name" value="MTase_slr0722"/>
    <property type="match status" value="1"/>
</dbReference>
<dbReference type="AlphaFoldDB" id="A0A369A8I3"/>
<proteinExistence type="inferred from homology"/>
<keyword evidence="5 10" id="KW-0489">Methyltransferase</keyword>
<evidence type="ECO:0000313" key="13">
    <source>
        <dbReference type="EMBL" id="RCX05453.1"/>
    </source>
</evidence>
<evidence type="ECO:0000259" key="12">
    <source>
        <dbReference type="Pfam" id="PF20260"/>
    </source>
</evidence>
<dbReference type="RefSeq" id="WP_114365801.1">
    <property type="nucleotide sequence ID" value="NZ_BHZF01000001.1"/>
</dbReference>
<feature type="domain" description="Ribosomal RNA small subunit methyltransferase E PUA-like" evidence="12">
    <location>
        <begin position="16"/>
        <end position="61"/>
    </location>
</feature>